<dbReference type="AlphaFoldDB" id="A0A4Y2AVS4"/>
<reference evidence="1 2" key="1">
    <citation type="journal article" date="2019" name="Sci. Rep.">
        <title>Orb-weaving spider Araneus ventricosus genome elucidates the spidroin gene catalogue.</title>
        <authorList>
            <person name="Kono N."/>
            <person name="Nakamura H."/>
            <person name="Ohtoshi R."/>
            <person name="Moran D.A.P."/>
            <person name="Shinohara A."/>
            <person name="Yoshida Y."/>
            <person name="Fujiwara M."/>
            <person name="Mori M."/>
            <person name="Tomita M."/>
            <person name="Arakawa K."/>
        </authorList>
    </citation>
    <scope>NUCLEOTIDE SEQUENCE [LARGE SCALE GENOMIC DNA]</scope>
</reference>
<evidence type="ECO:0008006" key="3">
    <source>
        <dbReference type="Google" id="ProtNLM"/>
    </source>
</evidence>
<evidence type="ECO:0000313" key="1">
    <source>
        <dbReference type="EMBL" id="GBL83813.1"/>
    </source>
</evidence>
<organism evidence="1 2">
    <name type="scientific">Araneus ventricosus</name>
    <name type="common">Orbweaver spider</name>
    <name type="synonym">Epeira ventricosa</name>
    <dbReference type="NCBI Taxonomy" id="182803"/>
    <lineage>
        <taxon>Eukaryota</taxon>
        <taxon>Metazoa</taxon>
        <taxon>Ecdysozoa</taxon>
        <taxon>Arthropoda</taxon>
        <taxon>Chelicerata</taxon>
        <taxon>Arachnida</taxon>
        <taxon>Araneae</taxon>
        <taxon>Araneomorphae</taxon>
        <taxon>Entelegynae</taxon>
        <taxon>Araneoidea</taxon>
        <taxon>Araneidae</taxon>
        <taxon>Araneus</taxon>
    </lineage>
</organism>
<gene>
    <name evidence="1" type="ORF">AVEN_132693_1</name>
</gene>
<dbReference type="Proteomes" id="UP000499080">
    <property type="component" value="Unassembled WGS sequence"/>
</dbReference>
<keyword evidence="2" id="KW-1185">Reference proteome</keyword>
<proteinExistence type="predicted"/>
<name>A0A4Y2AVS4_ARAVE</name>
<protein>
    <recommendedName>
        <fullName evidence="3">RNase H type-1 domain-containing protein</fullName>
    </recommendedName>
</protein>
<dbReference type="EMBL" id="BGPR01000034">
    <property type="protein sequence ID" value="GBL83813.1"/>
    <property type="molecule type" value="Genomic_DNA"/>
</dbReference>
<comment type="caution">
    <text evidence="1">The sequence shown here is derived from an EMBL/GenBank/DDBJ whole genome shotgun (WGS) entry which is preliminary data.</text>
</comment>
<accession>A0A4Y2AVS4</accession>
<sequence length="110" mass="12456">MTRTTPELAHRSPNFRTTPAIKRKINIYTDSRSSIEALKSYGSRSKFVISIKNKFCLAEGLIGLAWVKADVGIPAMSSPFTSPNWLVLRVRVWISHSLTPLLNLHLKRSY</sequence>
<evidence type="ECO:0000313" key="2">
    <source>
        <dbReference type="Proteomes" id="UP000499080"/>
    </source>
</evidence>